<dbReference type="InterPro" id="IPR037066">
    <property type="entry name" value="Plug_dom_sf"/>
</dbReference>
<dbReference type="Pfam" id="PF13715">
    <property type="entry name" value="CarbopepD_reg_2"/>
    <property type="match status" value="1"/>
</dbReference>
<dbReference type="InterPro" id="IPR012910">
    <property type="entry name" value="Plug_dom"/>
</dbReference>
<protein>
    <submittedName>
        <fullName evidence="10">SusC/RagA family TonB-linked outer membrane protein</fullName>
    </submittedName>
</protein>
<comment type="subcellular location">
    <subcellularLocation>
        <location evidence="1 7">Cell outer membrane</location>
        <topology evidence="1 7">Multi-pass membrane protein</topology>
    </subcellularLocation>
</comment>
<evidence type="ECO:0000256" key="8">
    <source>
        <dbReference type="SAM" id="SignalP"/>
    </source>
</evidence>
<dbReference type="NCBIfam" id="TIGR04056">
    <property type="entry name" value="OMP_RagA_SusC"/>
    <property type="match status" value="1"/>
</dbReference>
<dbReference type="RefSeq" id="WP_120181655.1">
    <property type="nucleotide sequence ID" value="NZ_CBINCU010000014.1"/>
</dbReference>
<comment type="similarity">
    <text evidence="7">Belongs to the TonB-dependent receptor family.</text>
</comment>
<gene>
    <name evidence="10" type="ORF">BCY91_04550</name>
</gene>
<keyword evidence="2 7" id="KW-0813">Transport</keyword>
<keyword evidence="11" id="KW-1185">Reference proteome</keyword>
<dbReference type="SUPFAM" id="SSF49464">
    <property type="entry name" value="Carboxypeptidase regulatory domain-like"/>
    <property type="match status" value="1"/>
</dbReference>
<dbReference type="FunFam" id="2.60.40.1120:FF:000003">
    <property type="entry name" value="Outer membrane protein Omp121"/>
    <property type="match status" value="1"/>
</dbReference>
<name>A0A419S5P4_9SPHI</name>
<reference evidence="10 11" key="1">
    <citation type="submission" date="2016-07" db="EMBL/GenBank/DDBJ databases">
        <title>Genome of Pelobium manganitolerans.</title>
        <authorList>
            <person name="Wu S."/>
            <person name="Wang G."/>
        </authorList>
    </citation>
    <scope>NUCLEOTIDE SEQUENCE [LARGE SCALE GENOMIC DNA]</scope>
    <source>
        <strain evidence="10 11">YS-25</strain>
    </source>
</reference>
<organism evidence="10 11">
    <name type="scientific">Pelobium manganitolerans</name>
    <dbReference type="NCBI Taxonomy" id="1842495"/>
    <lineage>
        <taxon>Bacteria</taxon>
        <taxon>Pseudomonadati</taxon>
        <taxon>Bacteroidota</taxon>
        <taxon>Sphingobacteriia</taxon>
        <taxon>Sphingobacteriales</taxon>
        <taxon>Sphingobacteriaceae</taxon>
        <taxon>Pelobium</taxon>
    </lineage>
</organism>
<keyword evidence="3 7" id="KW-1134">Transmembrane beta strand</keyword>
<dbReference type="InterPro" id="IPR023997">
    <property type="entry name" value="TonB-dep_OMP_SusC/RagA_CS"/>
</dbReference>
<comment type="caution">
    <text evidence="10">The sequence shown here is derived from an EMBL/GenBank/DDBJ whole genome shotgun (WGS) entry which is preliminary data.</text>
</comment>
<keyword evidence="5 7" id="KW-0472">Membrane</keyword>
<proteinExistence type="inferred from homology"/>
<dbReference type="InterPro" id="IPR036942">
    <property type="entry name" value="Beta-barrel_TonB_sf"/>
</dbReference>
<evidence type="ECO:0000256" key="6">
    <source>
        <dbReference type="ARBA" id="ARBA00023237"/>
    </source>
</evidence>
<evidence type="ECO:0000256" key="4">
    <source>
        <dbReference type="ARBA" id="ARBA00022692"/>
    </source>
</evidence>
<dbReference type="Proteomes" id="UP000283433">
    <property type="component" value="Unassembled WGS sequence"/>
</dbReference>
<dbReference type="Gene3D" id="2.40.170.20">
    <property type="entry name" value="TonB-dependent receptor, beta-barrel domain"/>
    <property type="match status" value="1"/>
</dbReference>
<feature type="signal peptide" evidence="8">
    <location>
        <begin position="1"/>
        <end position="27"/>
    </location>
</feature>
<dbReference type="GO" id="GO:0009279">
    <property type="term" value="C:cell outer membrane"/>
    <property type="evidence" value="ECO:0007669"/>
    <property type="project" value="UniProtKB-SubCell"/>
</dbReference>
<keyword evidence="6 7" id="KW-0998">Cell outer membrane</keyword>
<feature type="domain" description="TonB-dependent receptor plug" evidence="9">
    <location>
        <begin position="121"/>
        <end position="225"/>
    </location>
</feature>
<keyword evidence="4 7" id="KW-0812">Transmembrane</keyword>
<dbReference type="InterPro" id="IPR008969">
    <property type="entry name" value="CarboxyPept-like_regulatory"/>
</dbReference>
<feature type="chain" id="PRO_5019567686" evidence="8">
    <location>
        <begin position="28"/>
        <end position="1018"/>
    </location>
</feature>
<sequence>MKIKQKLFRGGVAFLMLLLLCALQTYAQNSNVQGTVRDDNGEPLIGVAVTLKGTQKGTFTDLNGKYSIDVAPNATLVFSYVGYVSREEAVNNRKTISVVLASDNKALNEVVVIGYGAQKRADITGSVAVVNTNELKKVSSNDVGSMLAGRVAGVSVTGDGQPGAFPQVKLRGISTFGNSDPLYVIDGVALFGVPREFNPNDIESIQILKDASAGAIYGSRAANGVVIITTKQGRKDTPLKVDYNGYYGFDEIWQIMPVTGRENYQTLNNEARINSGKALAPGNDPSSNVYIKDIDTDWQKEGLKTGNRQNHYLSLNGGGAYNTYNVSLDYFDNNGTFVGVGPDYKRYTGRVNNTQERGRFKFGQTLLFSKSHENALVTGDGILAGGRPPLINDLVFAIPTMPVYDPNRLGGFGGTASEIHDAISLNGIGFNSLITNYTDVQRTFATAYGSADIVKQDHHKLTYKLNFGYDFLTYRNYQFVPKFNLGYFFPNEIARVTDTDTKTENKVIENTLTYQFKQYKHTLDVLAGQMFENTTNLWRKGYAEGIQDNDFANLHNSTSSNADSNEWERSLLSFLGRVNYNFDERYLLSATVRRDESSRFAKAYRVGYFPSAALGWRISNESFFKGLKPVVSDFKLRASWGVLGNDNIGDYAYQAVLNPGIVYSFNGTRVLGTIQTNEVSESLKWEERETFNAGFDAQFFNGDLTLSAEYYRSTSRDILVAIPIPLSVGSINSQPVVNAGTLRNTGIEVSADYNYRVNDDWNFTFGANFSTLQNKVVSLGDGVQTRIDGAFRTTVGKEVGRHYGFLTDGLFQSQTEIAAHPVQFGGAAVGDIKFVDRNKDGFINDADRTDLGSGLPSVYYGFNFTAKYKDFDFTLFASGAGDYLINSRLYRDLMHTGGDQNYHQDMVNRWTSVNTNTTIPRLSWDDLNHNWENSNRDGWLQDGTYLRINTISLGYQLPKNLIKGVEKARIFATGQNVYTFQKYKGYNPDYSYGVFTPGLDNGSYPKPRVIMFGVQLGF</sequence>
<evidence type="ECO:0000256" key="7">
    <source>
        <dbReference type="PROSITE-ProRule" id="PRU01360"/>
    </source>
</evidence>
<dbReference type="OrthoDB" id="9768177at2"/>
<dbReference type="InterPro" id="IPR039426">
    <property type="entry name" value="TonB-dep_rcpt-like"/>
</dbReference>
<evidence type="ECO:0000313" key="11">
    <source>
        <dbReference type="Proteomes" id="UP000283433"/>
    </source>
</evidence>
<dbReference type="Gene3D" id="2.60.40.1120">
    <property type="entry name" value="Carboxypeptidase-like, regulatory domain"/>
    <property type="match status" value="1"/>
</dbReference>
<keyword evidence="8" id="KW-0732">Signal</keyword>
<evidence type="ECO:0000256" key="5">
    <source>
        <dbReference type="ARBA" id="ARBA00023136"/>
    </source>
</evidence>
<dbReference type="EMBL" id="MBTA01000023">
    <property type="protein sequence ID" value="RKD16157.1"/>
    <property type="molecule type" value="Genomic_DNA"/>
</dbReference>
<dbReference type="PROSITE" id="PS52016">
    <property type="entry name" value="TONB_DEPENDENT_REC_3"/>
    <property type="match status" value="1"/>
</dbReference>
<dbReference type="NCBIfam" id="TIGR04057">
    <property type="entry name" value="SusC_RagA_signa"/>
    <property type="match status" value="1"/>
</dbReference>
<dbReference type="Gene3D" id="2.170.130.10">
    <property type="entry name" value="TonB-dependent receptor, plug domain"/>
    <property type="match status" value="1"/>
</dbReference>
<evidence type="ECO:0000256" key="2">
    <source>
        <dbReference type="ARBA" id="ARBA00022448"/>
    </source>
</evidence>
<dbReference type="InterPro" id="IPR023996">
    <property type="entry name" value="TonB-dep_OMP_SusC/RagA"/>
</dbReference>
<dbReference type="AlphaFoldDB" id="A0A419S5P4"/>
<dbReference type="SUPFAM" id="SSF56935">
    <property type="entry name" value="Porins"/>
    <property type="match status" value="1"/>
</dbReference>
<evidence type="ECO:0000313" key="10">
    <source>
        <dbReference type="EMBL" id="RKD16157.1"/>
    </source>
</evidence>
<evidence type="ECO:0000256" key="3">
    <source>
        <dbReference type="ARBA" id="ARBA00022452"/>
    </source>
</evidence>
<dbReference type="Pfam" id="PF07715">
    <property type="entry name" value="Plug"/>
    <property type="match status" value="1"/>
</dbReference>
<evidence type="ECO:0000259" key="9">
    <source>
        <dbReference type="Pfam" id="PF07715"/>
    </source>
</evidence>
<evidence type="ECO:0000256" key="1">
    <source>
        <dbReference type="ARBA" id="ARBA00004571"/>
    </source>
</evidence>
<accession>A0A419S5P4</accession>